<dbReference type="InterPro" id="IPR036116">
    <property type="entry name" value="FN3_sf"/>
</dbReference>
<keyword evidence="1" id="KW-0732">Signal</keyword>
<name>A0A0V1N998_9BILA</name>
<dbReference type="STRING" id="268474.A0A0V1N998"/>
<feature type="chain" id="PRO_5006883212" evidence="1">
    <location>
        <begin position="18"/>
        <end position="739"/>
    </location>
</feature>
<protein>
    <submittedName>
        <fullName evidence="2">39S ribosomal protein L37, mitochondrial</fullName>
    </submittedName>
</protein>
<gene>
    <name evidence="2" type="primary">Mrpl37</name>
    <name evidence="2" type="ORF">T10_10134</name>
</gene>
<keyword evidence="2" id="KW-0689">Ribosomal protein</keyword>
<reference evidence="2 3" key="1">
    <citation type="submission" date="2015-01" db="EMBL/GenBank/DDBJ databases">
        <title>Evolution of Trichinella species and genotypes.</title>
        <authorList>
            <person name="Korhonen P.K."/>
            <person name="Edoardo P."/>
            <person name="Giuseppe L.R."/>
            <person name="Gasser R.B."/>
        </authorList>
    </citation>
    <scope>NUCLEOTIDE SEQUENCE [LARGE SCALE GENOMIC DNA]</scope>
    <source>
        <strain evidence="2">ISS1980</strain>
    </source>
</reference>
<dbReference type="AlphaFoldDB" id="A0A0V1N998"/>
<dbReference type="GO" id="GO:0005739">
    <property type="term" value="C:mitochondrion"/>
    <property type="evidence" value="ECO:0007669"/>
    <property type="project" value="TreeGrafter"/>
</dbReference>
<keyword evidence="2" id="KW-0687">Ribonucleoprotein</keyword>
<dbReference type="InterPro" id="IPR013783">
    <property type="entry name" value="Ig-like_fold"/>
</dbReference>
<organism evidence="2 3">
    <name type="scientific">Trichinella papuae</name>
    <dbReference type="NCBI Taxonomy" id="268474"/>
    <lineage>
        <taxon>Eukaryota</taxon>
        <taxon>Metazoa</taxon>
        <taxon>Ecdysozoa</taxon>
        <taxon>Nematoda</taxon>
        <taxon>Enoplea</taxon>
        <taxon>Dorylaimia</taxon>
        <taxon>Trichinellida</taxon>
        <taxon>Trichinellidae</taxon>
        <taxon>Trichinella</taxon>
    </lineage>
</organism>
<dbReference type="PANTHER" id="PTHR15889">
    <property type="entry name" value="MITOCHONDRIAL RIBOSOMAL PROTEIN L37"/>
    <property type="match status" value="1"/>
</dbReference>
<dbReference type="Gene3D" id="2.60.40.10">
    <property type="entry name" value="Immunoglobulins"/>
    <property type="match status" value="1"/>
</dbReference>
<evidence type="ECO:0000313" key="2">
    <source>
        <dbReference type="EMBL" id="KRZ80546.1"/>
    </source>
</evidence>
<dbReference type="Proteomes" id="UP000054843">
    <property type="component" value="Unassembled WGS sequence"/>
</dbReference>
<dbReference type="InterPro" id="IPR052482">
    <property type="entry name" value="mtLSU_mL37"/>
</dbReference>
<dbReference type="GO" id="GO:0005840">
    <property type="term" value="C:ribosome"/>
    <property type="evidence" value="ECO:0007669"/>
    <property type="project" value="UniProtKB-KW"/>
</dbReference>
<feature type="signal peptide" evidence="1">
    <location>
        <begin position="1"/>
        <end position="17"/>
    </location>
</feature>
<evidence type="ECO:0000256" key="1">
    <source>
        <dbReference type="SAM" id="SignalP"/>
    </source>
</evidence>
<keyword evidence="3" id="KW-1185">Reference proteome</keyword>
<dbReference type="EMBL" id="JYDO01000002">
    <property type="protein sequence ID" value="KRZ80546.1"/>
    <property type="molecule type" value="Genomic_DNA"/>
</dbReference>
<proteinExistence type="predicted"/>
<accession>A0A0V1N998</accession>
<dbReference type="PANTHER" id="PTHR15889:SF2">
    <property type="entry name" value="LARGE RIBOSOMAL SUBUNIT PROTEIN ML37"/>
    <property type="match status" value="1"/>
</dbReference>
<evidence type="ECO:0000313" key="3">
    <source>
        <dbReference type="Proteomes" id="UP000054843"/>
    </source>
</evidence>
<comment type="caution">
    <text evidence="2">The sequence shown here is derived from an EMBL/GenBank/DDBJ whole genome shotgun (WGS) entry which is preliminary data.</text>
</comment>
<sequence length="739" mass="84069">MITIILAGLFFPAFSIAFANIPSKKETVVVCRLQYRKICIKDIMLNCVVGLQLSTWLEVAATILLLTNATVIKAAFVSFPQSMGSTKFNNHNTSKESSQLVQLLTKAVPNWKNNTTNTDSLNNNSENKKIINHVLKVQINETEDNVTEGIEPVEIDTNVLIWHQRLNPSAVRVRWYFSARFTRKHNITGSLVLYTSDASLEDHKWKKIIVIEPRHHLTIGDLDANKKYYVKVFPRTSETTILLNILPLIVLPYSFNSVHSAHFNQSTEAVFETDRKTVVQEHFCLKICNLTAVSNQCLADEKCVLLSNDQYSLPVCLPVNELIKMTVRHRPIKQWGRFNTKIFKKLFEKQMKTKIEPFVIPESFKAMNIKIEDPNDPNFGLKSNETNNQPMFETLIPRGTRCYLFDGSESLAEGILQALHITNAVGRKGLPSSTMKLLDLKSTASLEERIRKAAMQANIWDSTLVSLPKRRDPVLWWITWPRYHGIPILKKSAVLLDNFFRCALTLADNYPEVKDLRYTRDALMKAFIVKGGETLLCFKQQPMMIVTGPRPLEPVLSKEAVLNTREEPLVSIHPVGELIDFAEENIFEIENIWLGIVSAGVAPSSFPSIHTILTVKDKDYRYPWTSKEMTGNAILSCFTAALISAIRQYGDYCGVLERPIVSQCIQCCENKFDFITFQLNTTDLAKSDGVKNVVWYDGDNQLYKALPYWEQFVEVEEANANVLRKFLAMLFNSVANVDR</sequence>
<dbReference type="SUPFAM" id="SSF49265">
    <property type="entry name" value="Fibronectin type III"/>
    <property type="match status" value="1"/>
</dbReference>
<dbReference type="OrthoDB" id="5835618at2759"/>